<organism evidence="2 3">
    <name type="scientific">Discina gigas</name>
    <dbReference type="NCBI Taxonomy" id="1032678"/>
    <lineage>
        <taxon>Eukaryota</taxon>
        <taxon>Fungi</taxon>
        <taxon>Dikarya</taxon>
        <taxon>Ascomycota</taxon>
        <taxon>Pezizomycotina</taxon>
        <taxon>Pezizomycetes</taxon>
        <taxon>Pezizales</taxon>
        <taxon>Discinaceae</taxon>
        <taxon>Discina</taxon>
    </lineage>
</organism>
<feature type="region of interest" description="Disordered" evidence="1">
    <location>
        <begin position="73"/>
        <end position="125"/>
    </location>
</feature>
<dbReference type="Proteomes" id="UP001447188">
    <property type="component" value="Unassembled WGS sequence"/>
</dbReference>
<dbReference type="EMBL" id="JBBBZM010000154">
    <property type="protein sequence ID" value="KAL0632720.1"/>
    <property type="molecule type" value="Genomic_DNA"/>
</dbReference>
<reference evidence="2 3" key="1">
    <citation type="submission" date="2024-02" db="EMBL/GenBank/DDBJ databases">
        <title>Discinaceae phylogenomics.</title>
        <authorList>
            <person name="Dirks A.C."/>
            <person name="James T.Y."/>
        </authorList>
    </citation>
    <scope>NUCLEOTIDE SEQUENCE [LARGE SCALE GENOMIC DNA]</scope>
    <source>
        <strain evidence="2 3">ACD0624</strain>
    </source>
</reference>
<feature type="compositionally biased region" description="Gly residues" evidence="1">
    <location>
        <begin position="74"/>
        <end position="84"/>
    </location>
</feature>
<protein>
    <submittedName>
        <fullName evidence="2">Uncharacterized protein</fullName>
    </submittedName>
</protein>
<evidence type="ECO:0000313" key="2">
    <source>
        <dbReference type="EMBL" id="KAL0632720.1"/>
    </source>
</evidence>
<name>A0ABR3G9X5_9PEZI</name>
<accession>A0ABR3G9X5</accession>
<evidence type="ECO:0000256" key="1">
    <source>
        <dbReference type="SAM" id="MobiDB-lite"/>
    </source>
</evidence>
<proteinExistence type="predicted"/>
<gene>
    <name evidence="2" type="ORF">Q9L58_008388</name>
</gene>
<keyword evidence="3" id="KW-1185">Reference proteome</keyword>
<sequence length="125" mass="13110">MANENKPKSQPLPGQYEEEDLDCIPEHLVGSVRAIGDAVAAGGLKCVPISSSPGTRNSPEDLAKLVDRLQKTFGAGGSVNGGSKGNVAPPPSPFAPNHDAGGKAERSRYHAHMEEIQDEDLAKKP</sequence>
<feature type="compositionally biased region" description="Basic and acidic residues" evidence="1">
    <location>
        <begin position="100"/>
        <end position="125"/>
    </location>
</feature>
<comment type="caution">
    <text evidence="2">The sequence shown here is derived from an EMBL/GenBank/DDBJ whole genome shotgun (WGS) entry which is preliminary data.</text>
</comment>
<evidence type="ECO:0000313" key="3">
    <source>
        <dbReference type="Proteomes" id="UP001447188"/>
    </source>
</evidence>